<keyword evidence="2" id="KW-1185">Reference proteome</keyword>
<organism evidence="1 2">
    <name type="scientific">Monilinia fructicola</name>
    <name type="common">Brown rot fungus</name>
    <name type="synonym">Ciboria fructicola</name>
    <dbReference type="NCBI Taxonomy" id="38448"/>
    <lineage>
        <taxon>Eukaryota</taxon>
        <taxon>Fungi</taxon>
        <taxon>Dikarya</taxon>
        <taxon>Ascomycota</taxon>
        <taxon>Pezizomycotina</taxon>
        <taxon>Leotiomycetes</taxon>
        <taxon>Helotiales</taxon>
        <taxon>Sclerotiniaceae</taxon>
        <taxon>Monilinia</taxon>
    </lineage>
</organism>
<evidence type="ECO:0000313" key="2">
    <source>
        <dbReference type="Proteomes" id="UP000322873"/>
    </source>
</evidence>
<protein>
    <submittedName>
        <fullName evidence="1">Uncharacterized protein</fullName>
    </submittedName>
</protein>
<comment type="caution">
    <text evidence="1">The sequence shown here is derived from an EMBL/GenBank/DDBJ whole genome shotgun (WGS) entry which is preliminary data.</text>
</comment>
<name>A0A5M9K8E9_MONFR</name>
<evidence type="ECO:0000313" key="1">
    <source>
        <dbReference type="EMBL" id="KAA8575145.1"/>
    </source>
</evidence>
<sequence length="107" mass="12458">MCKNGWEFHHKRKVSFFPQTISLLISHRIFFNHFLQKNPPHPIPSHFISSHLISLASKIKDSSHFVRPLWRPPSRSYDILPVTRSKPSLLQSISQINSIFSEAQQSL</sequence>
<dbReference type="AlphaFoldDB" id="A0A5M9K8E9"/>
<proteinExistence type="predicted"/>
<dbReference type="EMBL" id="VICG01000002">
    <property type="protein sequence ID" value="KAA8575145.1"/>
    <property type="molecule type" value="Genomic_DNA"/>
</dbReference>
<dbReference type="Proteomes" id="UP000322873">
    <property type="component" value="Unassembled WGS sequence"/>
</dbReference>
<accession>A0A5M9K8E9</accession>
<reference evidence="1 2" key="1">
    <citation type="submission" date="2019-06" db="EMBL/GenBank/DDBJ databases">
        <title>Genome Sequence of the Brown Rot Fungal Pathogen Monilinia fructicola.</title>
        <authorList>
            <person name="De Miccolis Angelini R.M."/>
            <person name="Landi L."/>
            <person name="Abate D."/>
            <person name="Pollastro S."/>
            <person name="Romanazzi G."/>
            <person name="Faretra F."/>
        </authorList>
    </citation>
    <scope>NUCLEOTIDE SEQUENCE [LARGE SCALE GENOMIC DNA]</scope>
    <source>
        <strain evidence="1 2">Mfrc123</strain>
    </source>
</reference>
<gene>
    <name evidence="1" type="ORF">EYC84_004352</name>
</gene>